<dbReference type="GO" id="GO:0071973">
    <property type="term" value="P:bacterial-type flagellum-dependent cell motility"/>
    <property type="evidence" value="ECO:0007669"/>
    <property type="project" value="InterPro"/>
</dbReference>
<keyword evidence="9 10" id="KW-0472">Membrane</keyword>
<dbReference type="GO" id="GO:0006935">
    <property type="term" value="P:chemotaxis"/>
    <property type="evidence" value="ECO:0007669"/>
    <property type="project" value="UniProtKB-KW"/>
</dbReference>
<evidence type="ECO:0000256" key="8">
    <source>
        <dbReference type="ARBA" id="ARBA00022989"/>
    </source>
</evidence>
<dbReference type="Proteomes" id="UP000186406">
    <property type="component" value="Unassembled WGS sequence"/>
</dbReference>
<gene>
    <name evidence="11" type="ORF">SAMN02745172_01332</name>
</gene>
<dbReference type="STRING" id="1123029.SAMN02745172_01332"/>
<dbReference type="AlphaFoldDB" id="A0A1M7ZEJ3"/>
<evidence type="ECO:0000313" key="12">
    <source>
        <dbReference type="Proteomes" id="UP000186406"/>
    </source>
</evidence>
<sequence length="166" mass="18145">MALSRTDLDKPRRKGGGRTIILVLLLLTVVAAAAGGGVGLYLASTVEKAFEEKERAKPKKVPGEIVYGNDARLQPLDPIVTNLASPSSTWIRLEASIVYKNGSLEAPQVTAAEVRQDLMSYLRTLPLSQFDGPSALQHLREDLNERVALRTDNRVRELVIGMIVVQ</sequence>
<keyword evidence="5 10" id="KW-0145">Chemotaxis</keyword>
<dbReference type="EMBL" id="FRXO01000002">
    <property type="protein sequence ID" value="SHO63288.1"/>
    <property type="molecule type" value="Genomic_DNA"/>
</dbReference>
<keyword evidence="4" id="KW-1003">Cell membrane</keyword>
<evidence type="ECO:0000256" key="3">
    <source>
        <dbReference type="ARBA" id="ARBA00008281"/>
    </source>
</evidence>
<feature type="transmembrane region" description="Helical" evidence="10">
    <location>
        <begin position="20"/>
        <end position="43"/>
    </location>
</feature>
<comment type="subcellular location">
    <subcellularLocation>
        <location evidence="10">Cell inner membrane</location>
    </subcellularLocation>
    <subcellularLocation>
        <location evidence="2">Cell membrane</location>
        <topology evidence="2">Single-pass membrane protein</topology>
    </subcellularLocation>
</comment>
<proteinExistence type="inferred from homology"/>
<keyword evidence="11" id="KW-0282">Flagellum</keyword>
<dbReference type="RefSeq" id="WP_073626771.1">
    <property type="nucleotide sequence ID" value="NZ_FRXO01000002.1"/>
</dbReference>
<evidence type="ECO:0000256" key="1">
    <source>
        <dbReference type="ARBA" id="ARBA00002254"/>
    </source>
</evidence>
<protein>
    <recommendedName>
        <fullName evidence="10">Flagellar protein FliL</fullName>
    </recommendedName>
</protein>
<keyword evidence="10" id="KW-0997">Cell inner membrane</keyword>
<evidence type="ECO:0000256" key="2">
    <source>
        <dbReference type="ARBA" id="ARBA00004162"/>
    </source>
</evidence>
<keyword evidence="11" id="KW-0969">Cilium</keyword>
<evidence type="ECO:0000313" key="11">
    <source>
        <dbReference type="EMBL" id="SHO63288.1"/>
    </source>
</evidence>
<keyword evidence="6 10" id="KW-0812">Transmembrane</keyword>
<accession>A0A1M7ZEJ3</accession>
<name>A0A1M7ZEJ3_9HYPH</name>
<comment type="similarity">
    <text evidence="3 10">Belongs to the FliL family.</text>
</comment>
<evidence type="ECO:0000256" key="10">
    <source>
        <dbReference type="RuleBase" id="RU364125"/>
    </source>
</evidence>
<dbReference type="GO" id="GO:0009425">
    <property type="term" value="C:bacterial-type flagellum basal body"/>
    <property type="evidence" value="ECO:0007669"/>
    <property type="project" value="InterPro"/>
</dbReference>
<evidence type="ECO:0000256" key="5">
    <source>
        <dbReference type="ARBA" id="ARBA00022500"/>
    </source>
</evidence>
<evidence type="ECO:0000256" key="9">
    <source>
        <dbReference type="ARBA" id="ARBA00023136"/>
    </source>
</evidence>
<dbReference type="OrthoDB" id="7908910at2"/>
<comment type="function">
    <text evidence="1 10">Controls the rotational direction of flagella during chemotaxis.</text>
</comment>
<organism evidence="11 12">
    <name type="scientific">Pseudoxanthobacter soli DSM 19599</name>
    <dbReference type="NCBI Taxonomy" id="1123029"/>
    <lineage>
        <taxon>Bacteria</taxon>
        <taxon>Pseudomonadati</taxon>
        <taxon>Pseudomonadota</taxon>
        <taxon>Alphaproteobacteria</taxon>
        <taxon>Hyphomicrobiales</taxon>
        <taxon>Segnochrobactraceae</taxon>
        <taxon>Pseudoxanthobacter</taxon>
    </lineage>
</organism>
<dbReference type="GO" id="GO:0005886">
    <property type="term" value="C:plasma membrane"/>
    <property type="evidence" value="ECO:0007669"/>
    <property type="project" value="UniProtKB-SubCell"/>
</dbReference>
<evidence type="ECO:0000256" key="6">
    <source>
        <dbReference type="ARBA" id="ARBA00022692"/>
    </source>
</evidence>
<evidence type="ECO:0000256" key="4">
    <source>
        <dbReference type="ARBA" id="ARBA00022475"/>
    </source>
</evidence>
<reference evidence="11 12" key="1">
    <citation type="submission" date="2016-12" db="EMBL/GenBank/DDBJ databases">
        <authorList>
            <person name="Song W.-J."/>
            <person name="Kurnit D.M."/>
        </authorList>
    </citation>
    <scope>NUCLEOTIDE SEQUENCE [LARGE SCALE GENOMIC DNA]</scope>
    <source>
        <strain evidence="11 12">DSM 19599</strain>
    </source>
</reference>
<keyword evidence="11" id="KW-0966">Cell projection</keyword>
<dbReference type="Pfam" id="PF03748">
    <property type="entry name" value="FliL"/>
    <property type="match status" value="1"/>
</dbReference>
<keyword evidence="8 10" id="KW-1133">Transmembrane helix</keyword>
<dbReference type="InterPro" id="IPR005503">
    <property type="entry name" value="FliL"/>
</dbReference>
<keyword evidence="7 10" id="KW-0283">Flagellar rotation</keyword>
<evidence type="ECO:0000256" key="7">
    <source>
        <dbReference type="ARBA" id="ARBA00022779"/>
    </source>
</evidence>
<keyword evidence="12" id="KW-1185">Reference proteome</keyword>